<dbReference type="CDD" id="cd04847">
    <property type="entry name" value="Peptidases_S8_Subtilisin_like_2"/>
    <property type="match status" value="1"/>
</dbReference>
<proteinExistence type="predicted"/>
<dbReference type="EMBL" id="PVNL01000035">
    <property type="protein sequence ID" value="PRQ08822.1"/>
    <property type="molecule type" value="Genomic_DNA"/>
</dbReference>
<dbReference type="Proteomes" id="UP000238823">
    <property type="component" value="Unassembled WGS sequence"/>
</dbReference>
<dbReference type="AlphaFoldDB" id="A0A2S9YUV7"/>
<protein>
    <recommendedName>
        <fullName evidence="1">Peptidase S8/S53 domain-containing protein</fullName>
    </recommendedName>
</protein>
<dbReference type="Gene3D" id="3.40.50.200">
    <property type="entry name" value="Peptidase S8/S53 domain"/>
    <property type="match status" value="1"/>
</dbReference>
<dbReference type="InterPro" id="IPR034074">
    <property type="entry name" value="Y4bN_pept_dom"/>
</dbReference>
<dbReference type="GO" id="GO:0006508">
    <property type="term" value="P:proteolysis"/>
    <property type="evidence" value="ECO:0007669"/>
    <property type="project" value="InterPro"/>
</dbReference>
<comment type="caution">
    <text evidence="2">The sequence shown here is derived from an EMBL/GenBank/DDBJ whole genome shotgun (WGS) entry which is preliminary data.</text>
</comment>
<dbReference type="OrthoDB" id="9768989at2"/>
<sequence>MSELRRLYLRGTERAVSYTARGGGGDQYTRPPRDRALHADKLLSQLEQSASEAQRRGLEPADPTPLTFELTREAEDLIGSLERLRSGIHLLSAIEGPNGIRATVRVPDGKRSIVEAVFNRYKTETNTKSGRPKHQDLVENIESIRLATEADLWTDSLAFPQPAETLWWEVWLYVGANDHAAVKQQFADEAASARLEVNPRMLVFPERAIVLVWGSHEQWQRHARLFLHVAELRRAKPLNSEYVESSPRFQRELIDDLVDRVVRPSPHAPAVCLLDTGVAHGHPLLALGLEPNDAQAVELSWGARDHHAGRHGTTMAGLALYGSLVDALQSSELVTLEHRLESVKILPPNGENRLEVYGSVTQEAIARIESLQPQRRRVFNLAVTADCRDGGLPSSWSAAVDQTCVGGALAGEPKLICVAAGNLRDQIVGDDYEYPMLRDSSCGVEDPGQSWNALTVGAMTERVDVGPDPAYADYTPIAMPGDLCPTSRVSLAWPEAARDGWPVKPDVVMEGGNWAVGPGQERCVPDDLGLLTTTLRPGGALLSITHDTSPATALAARMAARIWARYPDLRAEIVRGLMVHSARWTSAMRRRFPGTSKAMIQDRLRCYGYGVPDEARALRSAENLVTLIYEGALTPYCRDEKSKTIKTKEMHVHELPWPTATLQQLGHERVQLRITLSYFVEPSPGRRGWTRRHRYASHGLRFAVFRPTDTEPRFLKRVSTSALDETEADDPGSNGDDLAWVVGPQKRGQGSIHSDWCDATAAELAVCNKIAVYPVTGWWRERKHLERWGESARYSLIVTLETARNDVQLYSEIKSAIRIPSEVTAR</sequence>
<evidence type="ECO:0000259" key="1">
    <source>
        <dbReference type="Pfam" id="PF00082"/>
    </source>
</evidence>
<reference evidence="2 3" key="1">
    <citation type="submission" date="2018-03" db="EMBL/GenBank/DDBJ databases">
        <title>Draft Genome Sequences of the Obligatory Marine Myxobacteria Enhygromyxa salina SWB007.</title>
        <authorList>
            <person name="Poehlein A."/>
            <person name="Moghaddam J.A."/>
            <person name="Harms H."/>
            <person name="Alanjari M."/>
            <person name="Koenig G.M."/>
            <person name="Daniel R."/>
            <person name="Schaeberle T.F."/>
        </authorList>
    </citation>
    <scope>NUCLEOTIDE SEQUENCE [LARGE SCALE GENOMIC DNA]</scope>
    <source>
        <strain evidence="2 3">SWB007</strain>
    </source>
</reference>
<dbReference type="InterPro" id="IPR000209">
    <property type="entry name" value="Peptidase_S8/S53_dom"/>
</dbReference>
<accession>A0A2S9YUV7</accession>
<evidence type="ECO:0000313" key="3">
    <source>
        <dbReference type="Proteomes" id="UP000238823"/>
    </source>
</evidence>
<name>A0A2S9YUV7_9BACT</name>
<dbReference type="InterPro" id="IPR036852">
    <property type="entry name" value="Peptidase_S8/S53_dom_sf"/>
</dbReference>
<dbReference type="Pfam" id="PF00082">
    <property type="entry name" value="Peptidase_S8"/>
    <property type="match status" value="1"/>
</dbReference>
<dbReference type="GO" id="GO:0004252">
    <property type="term" value="F:serine-type endopeptidase activity"/>
    <property type="evidence" value="ECO:0007669"/>
    <property type="project" value="InterPro"/>
</dbReference>
<dbReference type="SUPFAM" id="SSF52743">
    <property type="entry name" value="Subtilisin-like"/>
    <property type="match status" value="1"/>
</dbReference>
<feature type="domain" description="Peptidase S8/S53" evidence="1">
    <location>
        <begin position="269"/>
        <end position="610"/>
    </location>
</feature>
<organism evidence="2 3">
    <name type="scientific">Enhygromyxa salina</name>
    <dbReference type="NCBI Taxonomy" id="215803"/>
    <lineage>
        <taxon>Bacteria</taxon>
        <taxon>Pseudomonadati</taxon>
        <taxon>Myxococcota</taxon>
        <taxon>Polyangia</taxon>
        <taxon>Nannocystales</taxon>
        <taxon>Nannocystaceae</taxon>
        <taxon>Enhygromyxa</taxon>
    </lineage>
</organism>
<gene>
    <name evidence="2" type="ORF">ENSA7_14540</name>
</gene>
<evidence type="ECO:0000313" key="2">
    <source>
        <dbReference type="EMBL" id="PRQ08822.1"/>
    </source>
</evidence>